<accession>A0A1G8DF48</accession>
<organism evidence="1 2">
    <name type="scientific">Paraburkholderia phenazinium</name>
    <dbReference type="NCBI Taxonomy" id="60549"/>
    <lineage>
        <taxon>Bacteria</taxon>
        <taxon>Pseudomonadati</taxon>
        <taxon>Pseudomonadota</taxon>
        <taxon>Betaproteobacteria</taxon>
        <taxon>Burkholderiales</taxon>
        <taxon>Burkholderiaceae</taxon>
        <taxon>Paraburkholderia</taxon>
    </lineage>
</organism>
<gene>
    <name evidence="1" type="ORF">SAMN05216466_1116</name>
</gene>
<protein>
    <submittedName>
        <fullName evidence="1">Uncharacterized protein</fullName>
    </submittedName>
</protein>
<name>A0A1G8DF48_9BURK</name>
<dbReference type="OrthoDB" id="9007456at2"/>
<dbReference type="Proteomes" id="UP000199706">
    <property type="component" value="Unassembled WGS sequence"/>
</dbReference>
<evidence type="ECO:0000313" key="2">
    <source>
        <dbReference type="Proteomes" id="UP000199706"/>
    </source>
</evidence>
<dbReference type="RefSeq" id="WP_090686804.1">
    <property type="nucleotide sequence ID" value="NZ_CADERL010000017.1"/>
</dbReference>
<dbReference type="EMBL" id="FNCJ01000011">
    <property type="protein sequence ID" value="SDH56302.1"/>
    <property type="molecule type" value="Genomic_DNA"/>
</dbReference>
<reference evidence="1 2" key="1">
    <citation type="submission" date="2016-10" db="EMBL/GenBank/DDBJ databases">
        <authorList>
            <person name="de Groot N.N."/>
        </authorList>
    </citation>
    <scope>NUCLEOTIDE SEQUENCE [LARGE SCALE GENOMIC DNA]</scope>
    <source>
        <strain evidence="1 2">LMG 2247</strain>
    </source>
</reference>
<evidence type="ECO:0000313" key="1">
    <source>
        <dbReference type="EMBL" id="SDH56302.1"/>
    </source>
</evidence>
<sequence length="83" mass="9340">MNTFIDEGIAHIARVMRPALHGDLGGSYLPSAYWRQRLYQILDTTHLTNAQLRAVDSLLLELDEFDLCTKSPSSRHAQVELAS</sequence>
<proteinExistence type="predicted"/>
<dbReference type="AlphaFoldDB" id="A0A1G8DF48"/>